<proteinExistence type="predicted"/>
<dbReference type="EMBL" id="CP021406">
    <property type="protein sequence ID" value="ATI43674.1"/>
    <property type="molecule type" value="Genomic_DNA"/>
</dbReference>
<geneLocation type="plasmid" evidence="2">
    <name>pdy25-b</name>
</geneLocation>
<dbReference type="OrthoDB" id="6369070at2"/>
<evidence type="ECO:0008006" key="3">
    <source>
        <dbReference type="Google" id="ProtNLM"/>
    </source>
</evidence>
<accession>A0A291M441</accession>
<name>A0A291M441_9RHOB</name>
<evidence type="ECO:0000313" key="2">
    <source>
        <dbReference type="Proteomes" id="UP000219050"/>
    </source>
</evidence>
<dbReference type="Proteomes" id="UP000219050">
    <property type="component" value="Plasmid pDY25-B"/>
</dbReference>
<organism evidence="1 2">
    <name type="scientific">Pacificitalea manganoxidans</name>
    <dbReference type="NCBI Taxonomy" id="1411902"/>
    <lineage>
        <taxon>Bacteria</taxon>
        <taxon>Pseudomonadati</taxon>
        <taxon>Pseudomonadota</taxon>
        <taxon>Alphaproteobacteria</taxon>
        <taxon>Rhodobacterales</taxon>
        <taxon>Paracoccaceae</taxon>
        <taxon>Pacificitalea</taxon>
    </lineage>
</organism>
<dbReference type="RefSeq" id="WP_097374405.1">
    <property type="nucleotide sequence ID" value="NZ_CP021406.1"/>
</dbReference>
<keyword evidence="2" id="KW-1185">Reference proteome</keyword>
<dbReference type="AlphaFoldDB" id="A0A291M441"/>
<protein>
    <recommendedName>
        <fullName evidence="3">EthD domain-containing protein</fullName>
    </recommendedName>
</protein>
<gene>
    <name evidence="1" type="ORF">CBW24_16080</name>
</gene>
<keyword evidence="1" id="KW-0614">Plasmid</keyword>
<sequence length="128" mass="14113">MIKIIYSAFPRADPSDQTAIQLRMEEHGDLVKRHAGALRVAQNVRTPRGDLGVIETIMAAPRGMEPDGPLGLAEHYGANSEDLDFSFQDRDARRAYRDLLEDEKRFAAPGRSSPWVGQERVVIAGAGP</sequence>
<reference evidence="1 2" key="1">
    <citation type="submission" date="2017-05" db="EMBL/GenBank/DDBJ databases">
        <title>Comparative genomic and metabolic analysis of manganese-oxidizing mechanisms in Celeribater manganoxidans DY25T: its adaption to the environment of polymetallic nodule.</title>
        <authorList>
            <person name="Wang X."/>
        </authorList>
    </citation>
    <scope>NUCLEOTIDE SEQUENCE [LARGE SCALE GENOMIC DNA]</scope>
    <source>
        <strain evidence="1 2">DY25</strain>
        <plasmid evidence="2">pdy25-b</plasmid>
    </source>
</reference>
<dbReference type="KEGG" id="cmag:CBW24_16080"/>
<evidence type="ECO:0000313" key="1">
    <source>
        <dbReference type="EMBL" id="ATI43674.1"/>
    </source>
</evidence>
<dbReference type="Gene3D" id="3.30.70.100">
    <property type="match status" value="1"/>
</dbReference>